<evidence type="ECO:0000313" key="2">
    <source>
        <dbReference type="Proteomes" id="UP000193487"/>
    </source>
</evidence>
<name>A0A1X1XUF9_9MYCO</name>
<protein>
    <submittedName>
        <fullName evidence="1">Uncharacterized protein</fullName>
    </submittedName>
</protein>
<organism evidence="1 2">
    <name type="scientific">Mycobacterium kyorinense</name>
    <dbReference type="NCBI Taxonomy" id="487514"/>
    <lineage>
        <taxon>Bacteria</taxon>
        <taxon>Bacillati</taxon>
        <taxon>Actinomycetota</taxon>
        <taxon>Actinomycetes</taxon>
        <taxon>Mycobacteriales</taxon>
        <taxon>Mycobacteriaceae</taxon>
        <taxon>Mycobacterium</taxon>
    </lineage>
</organism>
<comment type="caution">
    <text evidence="1">The sequence shown here is derived from an EMBL/GenBank/DDBJ whole genome shotgun (WGS) entry which is preliminary data.</text>
</comment>
<keyword evidence="2" id="KW-1185">Reference proteome</keyword>
<sequence>MTAHFLIEQYPCLRSRRLPRAQVWMYRPSSRSSDRHGLNWFGPLLPYLLDDIMSLRYLPTSSSSMPLKDLWLGLSPLCVTQ</sequence>
<dbReference type="EMBL" id="LQPE01000133">
    <property type="protein sequence ID" value="ORW02477.1"/>
    <property type="molecule type" value="Genomic_DNA"/>
</dbReference>
<evidence type="ECO:0000313" key="1">
    <source>
        <dbReference type="EMBL" id="ORW02477.1"/>
    </source>
</evidence>
<gene>
    <name evidence="1" type="ORF">AWC14_07010</name>
</gene>
<reference evidence="1 2" key="1">
    <citation type="submission" date="2016-01" db="EMBL/GenBank/DDBJ databases">
        <title>The new phylogeny of the genus Mycobacterium.</title>
        <authorList>
            <person name="Tarcisio F."/>
            <person name="Conor M."/>
            <person name="Antonella G."/>
            <person name="Elisabetta G."/>
            <person name="Giulia F.S."/>
            <person name="Sara T."/>
            <person name="Anna F."/>
            <person name="Clotilde B."/>
            <person name="Roberto B."/>
            <person name="Veronica D.S."/>
            <person name="Fabio R."/>
            <person name="Monica P."/>
            <person name="Olivier J."/>
            <person name="Enrico T."/>
            <person name="Nicola S."/>
        </authorList>
    </citation>
    <scope>NUCLEOTIDE SEQUENCE [LARGE SCALE GENOMIC DNA]</scope>
    <source>
        <strain evidence="1 2">DSM 45166</strain>
    </source>
</reference>
<proteinExistence type="predicted"/>
<dbReference type="AlphaFoldDB" id="A0A1X1XUF9"/>
<dbReference type="Proteomes" id="UP000193487">
    <property type="component" value="Unassembled WGS sequence"/>
</dbReference>
<accession>A0A1X1XUF9</accession>